<keyword evidence="2" id="KW-1185">Reference proteome</keyword>
<reference evidence="1 2" key="1">
    <citation type="journal article" date="2019" name="Nat. Ecol. Evol.">
        <title>Megaphylogeny resolves global patterns of mushroom evolution.</title>
        <authorList>
            <person name="Varga T."/>
            <person name="Krizsan K."/>
            <person name="Foldi C."/>
            <person name="Dima B."/>
            <person name="Sanchez-Garcia M."/>
            <person name="Sanchez-Ramirez S."/>
            <person name="Szollosi G.J."/>
            <person name="Szarkandi J.G."/>
            <person name="Papp V."/>
            <person name="Albert L."/>
            <person name="Andreopoulos W."/>
            <person name="Angelini C."/>
            <person name="Antonin V."/>
            <person name="Barry K.W."/>
            <person name="Bougher N.L."/>
            <person name="Buchanan P."/>
            <person name="Buyck B."/>
            <person name="Bense V."/>
            <person name="Catcheside P."/>
            <person name="Chovatia M."/>
            <person name="Cooper J."/>
            <person name="Damon W."/>
            <person name="Desjardin D."/>
            <person name="Finy P."/>
            <person name="Geml J."/>
            <person name="Haridas S."/>
            <person name="Hughes K."/>
            <person name="Justo A."/>
            <person name="Karasinski D."/>
            <person name="Kautmanova I."/>
            <person name="Kiss B."/>
            <person name="Kocsube S."/>
            <person name="Kotiranta H."/>
            <person name="LaButti K.M."/>
            <person name="Lechner B.E."/>
            <person name="Liimatainen K."/>
            <person name="Lipzen A."/>
            <person name="Lukacs Z."/>
            <person name="Mihaltcheva S."/>
            <person name="Morgado L.N."/>
            <person name="Niskanen T."/>
            <person name="Noordeloos M.E."/>
            <person name="Ohm R.A."/>
            <person name="Ortiz-Santana B."/>
            <person name="Ovrebo C."/>
            <person name="Racz N."/>
            <person name="Riley R."/>
            <person name="Savchenko A."/>
            <person name="Shiryaev A."/>
            <person name="Soop K."/>
            <person name="Spirin V."/>
            <person name="Szebenyi C."/>
            <person name="Tomsovsky M."/>
            <person name="Tulloss R.E."/>
            <person name="Uehling J."/>
            <person name="Grigoriev I.V."/>
            <person name="Vagvolgyi C."/>
            <person name="Papp T."/>
            <person name="Martin F.M."/>
            <person name="Miettinen O."/>
            <person name="Hibbett D.S."/>
            <person name="Nagy L.G."/>
        </authorList>
    </citation>
    <scope>NUCLEOTIDE SEQUENCE [LARGE SCALE GENOMIC DNA]</scope>
    <source>
        <strain evidence="1 2">NL-1719</strain>
    </source>
</reference>
<dbReference type="Proteomes" id="UP000308600">
    <property type="component" value="Unassembled WGS sequence"/>
</dbReference>
<protein>
    <submittedName>
        <fullName evidence="1">Uncharacterized protein</fullName>
    </submittedName>
</protein>
<proteinExistence type="predicted"/>
<sequence>MDMDSNPSESKPVQPQPEATILDGPIRHIPPELLCEILVLATTMPLPPGSTVPHLDVPASWPVIGVKRSWQELIEANPGAFLSKFVINSLESASSIEAGFNRYIRRISGAKYLIDIEINQGRGVEMTGARKVILDRILYGFRMNKADLLSRLRSLKVHTFTPLPSLELFNWNLVCLQKLETVDLSLEWENHNLNNIWKCFHHAQSLRCVKWHSYIPPFEPASESSVITSLPRLTRIEMNEAPVDTLGRYFSLTTAIEHFCIQRITQSPGPQFFTQTIPLAALQSLIIEDSENINLLFETLLTPALTELTLGNIQPGSYHSLVNLLQRSQNKLRSLTLKFPRGFDEDELLMAIASLLPFLEGIRDLSLDLPPECDPVVTTILLNSELNTVNYNDEITALPHLQTLKLYASVLPFRAIGDWVEKRISKGRLTELVLEIDLGGPSSDEAETWRPPFLPRKGFYYTLLQRKSPV</sequence>
<gene>
    <name evidence="1" type="ORF">BDN72DRAFT_944159</name>
</gene>
<name>A0ACD3A2X1_9AGAR</name>
<dbReference type="EMBL" id="ML208928">
    <property type="protein sequence ID" value="TFK59629.1"/>
    <property type="molecule type" value="Genomic_DNA"/>
</dbReference>
<organism evidence="1 2">
    <name type="scientific">Pluteus cervinus</name>
    <dbReference type="NCBI Taxonomy" id="181527"/>
    <lineage>
        <taxon>Eukaryota</taxon>
        <taxon>Fungi</taxon>
        <taxon>Dikarya</taxon>
        <taxon>Basidiomycota</taxon>
        <taxon>Agaricomycotina</taxon>
        <taxon>Agaricomycetes</taxon>
        <taxon>Agaricomycetidae</taxon>
        <taxon>Agaricales</taxon>
        <taxon>Pluteineae</taxon>
        <taxon>Pluteaceae</taxon>
        <taxon>Pluteus</taxon>
    </lineage>
</organism>
<accession>A0ACD3A2X1</accession>
<evidence type="ECO:0000313" key="2">
    <source>
        <dbReference type="Proteomes" id="UP000308600"/>
    </source>
</evidence>
<evidence type="ECO:0000313" key="1">
    <source>
        <dbReference type="EMBL" id="TFK59629.1"/>
    </source>
</evidence>